<dbReference type="InterPro" id="IPR000726">
    <property type="entry name" value="Glyco_hydro_19_cat"/>
</dbReference>
<feature type="compositionally biased region" description="Basic and acidic residues" evidence="5">
    <location>
        <begin position="45"/>
        <end position="57"/>
    </location>
</feature>
<keyword evidence="4" id="KW-1015">Disulfide bond</keyword>
<evidence type="ECO:0000256" key="2">
    <source>
        <dbReference type="ARBA" id="ARBA00022821"/>
    </source>
</evidence>
<reference evidence="7 8" key="1">
    <citation type="submission" date="2019-07" db="EMBL/GenBank/DDBJ databases">
        <title>De Novo Assembly of kiwifruit Actinidia rufa.</title>
        <authorList>
            <person name="Sugita-Konishi S."/>
            <person name="Sato K."/>
            <person name="Mori E."/>
            <person name="Abe Y."/>
            <person name="Kisaki G."/>
            <person name="Hamano K."/>
            <person name="Suezawa K."/>
            <person name="Otani M."/>
            <person name="Fukuda T."/>
            <person name="Manabe T."/>
            <person name="Gomi K."/>
            <person name="Tabuchi M."/>
            <person name="Akimitsu K."/>
            <person name="Kataoka I."/>
        </authorList>
    </citation>
    <scope>NUCLEOTIDE SEQUENCE [LARGE SCALE GENOMIC DNA]</scope>
    <source>
        <strain evidence="8">cv. Fuchu</strain>
    </source>
</reference>
<keyword evidence="2" id="KW-0611">Plant defense</keyword>
<dbReference type="Pfam" id="PF00182">
    <property type="entry name" value="Glyco_hydro_19"/>
    <property type="match status" value="1"/>
</dbReference>
<accession>A0A7J0E651</accession>
<dbReference type="GO" id="GO:0016998">
    <property type="term" value="P:cell wall macromolecule catabolic process"/>
    <property type="evidence" value="ECO:0007669"/>
    <property type="project" value="InterPro"/>
</dbReference>
<dbReference type="FunFam" id="3.30.20.10:FF:000001">
    <property type="entry name" value="Endochitinase (Chitinase)"/>
    <property type="match status" value="1"/>
</dbReference>
<evidence type="ECO:0000313" key="8">
    <source>
        <dbReference type="Proteomes" id="UP000585474"/>
    </source>
</evidence>
<dbReference type="InterPro" id="IPR023346">
    <property type="entry name" value="Lysozyme-like_dom_sf"/>
</dbReference>
<evidence type="ECO:0000256" key="3">
    <source>
        <dbReference type="ARBA" id="ARBA00023024"/>
    </source>
</evidence>
<keyword evidence="3" id="KW-0146">Chitin degradation</keyword>
<protein>
    <submittedName>
        <fullName evidence="7">Chitinase family protein</fullName>
    </submittedName>
</protein>
<dbReference type="PANTHER" id="PTHR22595:SF96">
    <property type="entry name" value="CHITINASE"/>
    <property type="match status" value="1"/>
</dbReference>
<dbReference type="OrthoDB" id="5985073at2759"/>
<comment type="function">
    <text evidence="1">Defense against chitin-containing fungal pathogens.</text>
</comment>
<evidence type="ECO:0000259" key="6">
    <source>
        <dbReference type="Pfam" id="PF00182"/>
    </source>
</evidence>
<evidence type="ECO:0000256" key="1">
    <source>
        <dbReference type="ARBA" id="ARBA00003102"/>
    </source>
</evidence>
<keyword evidence="3" id="KW-0624">Polysaccharide degradation</keyword>
<dbReference type="AlphaFoldDB" id="A0A7J0E651"/>
<evidence type="ECO:0000256" key="5">
    <source>
        <dbReference type="SAM" id="MobiDB-lite"/>
    </source>
</evidence>
<gene>
    <name evidence="7" type="ORF">Acr_01g0014640</name>
</gene>
<proteinExistence type="predicted"/>
<feature type="compositionally biased region" description="Basic residues" evidence="5">
    <location>
        <begin position="22"/>
        <end position="44"/>
    </location>
</feature>
<dbReference type="EMBL" id="BJWL01000001">
    <property type="protein sequence ID" value="GFY81656.1"/>
    <property type="molecule type" value="Genomic_DNA"/>
</dbReference>
<sequence>MGSRKQEKRSKSSGGRTNTNAKKTKRRSPLAPNRPKKTKTKSKKSKFENSESNESKNNRSGIVLAETAADQLRFFLDQFQSANGVQLSSLELESINGGYGVATGGPLAWGLCYNKEMSPRQSYCDDCFKYTYPCAPGAEYHGRGALPIYWNYNYGATGEALKVDLLNHPEYIEQNSTLAFQAAIWRWMTPVKKSQPSAHNVFVGNWKPTKNDTWAKRTPGFGTDQVCGQDDVDGMNSIVSHFLYYLDLLGVGREEAGPQEVLTCAKQKPFNALPPLLPELLYRRVENPQHNARQKSKHPTIPFIDQGKEVLLIQLPHKTARQHPRYLSLINGLLHFPPKCMHFHTEVPAPSHRGALHPPTRVPPPPTGVRRKVRHFASCLGSISPPFCAQLERTPPLIKSRAKETRFGIAAPFAVQLLKIDLVSFF</sequence>
<dbReference type="Gene3D" id="1.10.530.10">
    <property type="match status" value="1"/>
</dbReference>
<dbReference type="GO" id="GO:0006032">
    <property type="term" value="P:chitin catabolic process"/>
    <property type="evidence" value="ECO:0007669"/>
    <property type="project" value="UniProtKB-KW"/>
</dbReference>
<feature type="compositionally biased region" description="Polar residues" evidence="5">
    <location>
        <begin position="12"/>
        <end position="21"/>
    </location>
</feature>
<keyword evidence="3" id="KW-0119">Carbohydrate metabolism</keyword>
<dbReference type="PANTHER" id="PTHR22595">
    <property type="entry name" value="CHITINASE-RELATED"/>
    <property type="match status" value="1"/>
</dbReference>
<evidence type="ECO:0000313" key="7">
    <source>
        <dbReference type="EMBL" id="GFY81656.1"/>
    </source>
</evidence>
<organism evidence="7 8">
    <name type="scientific">Actinidia rufa</name>
    <dbReference type="NCBI Taxonomy" id="165716"/>
    <lineage>
        <taxon>Eukaryota</taxon>
        <taxon>Viridiplantae</taxon>
        <taxon>Streptophyta</taxon>
        <taxon>Embryophyta</taxon>
        <taxon>Tracheophyta</taxon>
        <taxon>Spermatophyta</taxon>
        <taxon>Magnoliopsida</taxon>
        <taxon>eudicotyledons</taxon>
        <taxon>Gunneridae</taxon>
        <taxon>Pentapetalae</taxon>
        <taxon>asterids</taxon>
        <taxon>Ericales</taxon>
        <taxon>Actinidiaceae</taxon>
        <taxon>Actinidia</taxon>
    </lineage>
</organism>
<comment type="caution">
    <text evidence="7">The sequence shown here is derived from an EMBL/GenBank/DDBJ whole genome shotgun (WGS) entry which is preliminary data.</text>
</comment>
<dbReference type="Gene3D" id="3.30.20.10">
    <property type="entry name" value="Endochitinase, domain 2"/>
    <property type="match status" value="1"/>
</dbReference>
<name>A0A7J0E651_9ERIC</name>
<feature type="domain" description="Glycoside hydrolase family 19 catalytic" evidence="6">
    <location>
        <begin position="95"/>
        <end position="251"/>
    </location>
</feature>
<feature type="region of interest" description="Disordered" evidence="5">
    <location>
        <begin position="1"/>
        <end position="59"/>
    </location>
</feature>
<dbReference type="GO" id="GO:0006952">
    <property type="term" value="P:defense response"/>
    <property type="evidence" value="ECO:0007669"/>
    <property type="project" value="UniProtKB-KW"/>
</dbReference>
<dbReference type="GO" id="GO:0004568">
    <property type="term" value="F:chitinase activity"/>
    <property type="evidence" value="ECO:0007669"/>
    <property type="project" value="InterPro"/>
</dbReference>
<dbReference type="CDD" id="cd00325">
    <property type="entry name" value="chitinase_GH19"/>
    <property type="match status" value="1"/>
</dbReference>
<keyword evidence="8" id="KW-1185">Reference proteome</keyword>
<dbReference type="Proteomes" id="UP000585474">
    <property type="component" value="Unassembled WGS sequence"/>
</dbReference>
<dbReference type="SUPFAM" id="SSF53955">
    <property type="entry name" value="Lysozyme-like"/>
    <property type="match status" value="1"/>
</dbReference>
<evidence type="ECO:0000256" key="4">
    <source>
        <dbReference type="ARBA" id="ARBA00023157"/>
    </source>
</evidence>